<dbReference type="Proteomes" id="UP000095228">
    <property type="component" value="Chromosome"/>
</dbReference>
<keyword evidence="4" id="KW-1185">Reference proteome</keyword>
<keyword evidence="1" id="KW-0175">Coiled coil</keyword>
<evidence type="ECO:0000256" key="1">
    <source>
        <dbReference type="SAM" id="Coils"/>
    </source>
</evidence>
<reference evidence="3 4" key="1">
    <citation type="submission" date="2016-06" db="EMBL/GenBank/DDBJ databases">
        <title>Three novel species with peptidoglycan cell walls form the new genus Lacunisphaera gen. nov. in the family Opitutaceae of the verrucomicrobial subdivision 4.</title>
        <authorList>
            <person name="Rast P."/>
            <person name="Gloeckner I."/>
            <person name="Jogler M."/>
            <person name="Boedeker C."/>
            <person name="Jeske O."/>
            <person name="Wiegand S."/>
            <person name="Reinhardt R."/>
            <person name="Schumann P."/>
            <person name="Rohde M."/>
            <person name="Spring S."/>
            <person name="Gloeckner F.O."/>
            <person name="Jogler C."/>
        </authorList>
    </citation>
    <scope>NUCLEOTIDE SEQUENCE [LARGE SCALE GENOMIC DNA]</scope>
    <source>
        <strain evidence="3 4">IG16b</strain>
    </source>
</reference>
<dbReference type="EMBL" id="CP016094">
    <property type="protein sequence ID" value="AOS44693.1"/>
    <property type="molecule type" value="Genomic_DNA"/>
</dbReference>
<feature type="coiled-coil region" evidence="1">
    <location>
        <begin position="157"/>
        <end position="184"/>
    </location>
</feature>
<dbReference type="KEGG" id="obg:Verru16b_01760"/>
<protein>
    <submittedName>
        <fullName evidence="3">Uncharacterized protein</fullName>
    </submittedName>
</protein>
<feature type="chain" id="PRO_5009105239" evidence="2">
    <location>
        <begin position="22"/>
        <end position="184"/>
    </location>
</feature>
<sequence>MKYSFIKLVAVLAAFAIPALAVDKPQVESHYRSYHAAGKAVVEMAISKNVDAVAVEQQVNVMLADAVWLATEYAKAHPEGAKLLKTVTDHVDAMRKLSFHDLEHEWHDLGYFESGDHDIGLNIKEEDNEHFTDPIHTIVHPLLVLKAAQSYNTGHKEEDLKAMKAEMEEGLEQAEKQLIALTKA</sequence>
<evidence type="ECO:0000313" key="3">
    <source>
        <dbReference type="EMBL" id="AOS44693.1"/>
    </source>
</evidence>
<evidence type="ECO:0000313" key="4">
    <source>
        <dbReference type="Proteomes" id="UP000095228"/>
    </source>
</evidence>
<gene>
    <name evidence="3" type="ORF">Verru16b_01760</name>
</gene>
<keyword evidence="2" id="KW-0732">Signal</keyword>
<dbReference type="AlphaFoldDB" id="A0A1D8AUX7"/>
<accession>A0A1D8AUX7</accession>
<organism evidence="3 4">
    <name type="scientific">Lacunisphaera limnophila</name>
    <dbReference type="NCBI Taxonomy" id="1838286"/>
    <lineage>
        <taxon>Bacteria</taxon>
        <taxon>Pseudomonadati</taxon>
        <taxon>Verrucomicrobiota</taxon>
        <taxon>Opitutia</taxon>
        <taxon>Opitutales</taxon>
        <taxon>Opitutaceae</taxon>
        <taxon>Lacunisphaera</taxon>
    </lineage>
</organism>
<feature type="signal peptide" evidence="2">
    <location>
        <begin position="1"/>
        <end position="21"/>
    </location>
</feature>
<dbReference type="RefSeq" id="WP_069961919.1">
    <property type="nucleotide sequence ID" value="NZ_CP016094.1"/>
</dbReference>
<proteinExistence type="predicted"/>
<name>A0A1D8AUX7_9BACT</name>
<dbReference type="STRING" id="1838286.Verru16b_01760"/>
<evidence type="ECO:0000256" key="2">
    <source>
        <dbReference type="SAM" id="SignalP"/>
    </source>
</evidence>